<accession>A0A103V0I9</accession>
<dbReference type="SUPFAM" id="SSF101148">
    <property type="entry name" value="Plant invertase/pectin methylesterase inhibitor"/>
    <property type="match status" value="1"/>
</dbReference>
<dbReference type="CDD" id="cd15798">
    <property type="entry name" value="PMEI-like_3"/>
    <property type="match status" value="1"/>
</dbReference>
<comment type="caution">
    <text evidence="4">The sequence shown here is derived from an EMBL/GenBank/DDBJ whole genome shotgun (WGS) entry which is preliminary data.</text>
</comment>
<dbReference type="EMBL" id="LEKV01006823">
    <property type="protein sequence ID" value="KVH45066.1"/>
    <property type="molecule type" value="Genomic_DNA"/>
</dbReference>
<evidence type="ECO:0000256" key="2">
    <source>
        <dbReference type="SAM" id="SignalP"/>
    </source>
</evidence>
<dbReference type="NCBIfam" id="TIGR01614">
    <property type="entry name" value="PME_inhib"/>
    <property type="match status" value="1"/>
</dbReference>
<dbReference type="AlphaFoldDB" id="A0A103V0I9"/>
<evidence type="ECO:0000259" key="3">
    <source>
        <dbReference type="SMART" id="SM00856"/>
    </source>
</evidence>
<dbReference type="Gene3D" id="1.20.140.40">
    <property type="entry name" value="Invertase/pectin methylesterase inhibitor family protein"/>
    <property type="match status" value="1"/>
</dbReference>
<dbReference type="InterPro" id="IPR051955">
    <property type="entry name" value="PME_Inhibitor"/>
</dbReference>
<dbReference type="PANTHER" id="PTHR31080:SF15">
    <property type="entry name" value="INVERTASE"/>
    <property type="match status" value="1"/>
</dbReference>
<dbReference type="GO" id="GO:0004857">
    <property type="term" value="F:enzyme inhibitor activity"/>
    <property type="evidence" value="ECO:0007669"/>
    <property type="project" value="InterPro"/>
</dbReference>
<dbReference type="Pfam" id="PF04043">
    <property type="entry name" value="PMEI"/>
    <property type="match status" value="1"/>
</dbReference>
<dbReference type="InterPro" id="IPR035513">
    <property type="entry name" value="Invertase/methylesterase_inhib"/>
</dbReference>
<dbReference type="InterPro" id="IPR006501">
    <property type="entry name" value="Pectinesterase_inhib_dom"/>
</dbReference>
<sequence>MEQTKFLSLFSLIFMAMAILVVVPASSSSTKTTKTYTNFVKTSCNSTTYPSICLTYLLPYATAVKSNPQRLVKHALSATLKSAATTRVTVLKLAKAKNITKGDAAVLKDCVEEIQDSIDEIKNSLKAISSLKSSANKKFVISNAQTWTSAAITDENTCIDEFSEENVSPAIKSKIRNSIIRIARLSSNALYLINHLNI</sequence>
<protein>
    <submittedName>
        <fullName evidence="4">Pectinesterase inhibitor</fullName>
    </submittedName>
</protein>
<name>A0A103V0I9_CYNCS</name>
<proteinExistence type="predicted"/>
<feature type="chain" id="PRO_5007118381" evidence="2">
    <location>
        <begin position="28"/>
        <end position="198"/>
    </location>
</feature>
<dbReference type="STRING" id="59895.A0A103V0I9"/>
<keyword evidence="5" id="KW-1185">Reference proteome</keyword>
<dbReference type="Gramene" id="KVH45066">
    <property type="protein sequence ID" value="KVH45066"/>
    <property type="gene ID" value="Ccrd_025737"/>
</dbReference>
<keyword evidence="1 2" id="KW-0732">Signal</keyword>
<reference evidence="4 5" key="1">
    <citation type="journal article" date="2016" name="Sci. Rep.">
        <title>The genome sequence of the outbreeding globe artichoke constructed de novo incorporating a phase-aware low-pass sequencing strategy of F1 progeny.</title>
        <authorList>
            <person name="Scaglione D."/>
            <person name="Reyes-Chin-Wo S."/>
            <person name="Acquadro A."/>
            <person name="Froenicke L."/>
            <person name="Portis E."/>
            <person name="Beitel C."/>
            <person name="Tirone M."/>
            <person name="Mauro R."/>
            <person name="Lo Monaco A."/>
            <person name="Mauromicale G."/>
            <person name="Faccioli P."/>
            <person name="Cattivelli L."/>
            <person name="Rieseberg L."/>
            <person name="Michelmore R."/>
            <person name="Lanteri S."/>
        </authorList>
    </citation>
    <scope>NUCLEOTIDE SEQUENCE [LARGE SCALE GENOMIC DNA]</scope>
    <source>
        <strain evidence="4">2C</strain>
    </source>
</reference>
<gene>
    <name evidence="4" type="ORF">Ccrd_025737</name>
</gene>
<organism evidence="4 5">
    <name type="scientific">Cynara cardunculus var. scolymus</name>
    <name type="common">Globe artichoke</name>
    <name type="synonym">Cynara scolymus</name>
    <dbReference type="NCBI Taxonomy" id="59895"/>
    <lineage>
        <taxon>Eukaryota</taxon>
        <taxon>Viridiplantae</taxon>
        <taxon>Streptophyta</taxon>
        <taxon>Embryophyta</taxon>
        <taxon>Tracheophyta</taxon>
        <taxon>Spermatophyta</taxon>
        <taxon>Magnoliopsida</taxon>
        <taxon>eudicotyledons</taxon>
        <taxon>Gunneridae</taxon>
        <taxon>Pentapetalae</taxon>
        <taxon>asterids</taxon>
        <taxon>campanulids</taxon>
        <taxon>Asterales</taxon>
        <taxon>Asteraceae</taxon>
        <taxon>Carduoideae</taxon>
        <taxon>Cardueae</taxon>
        <taxon>Carduinae</taxon>
        <taxon>Cynara</taxon>
    </lineage>
</organism>
<evidence type="ECO:0000256" key="1">
    <source>
        <dbReference type="ARBA" id="ARBA00022729"/>
    </source>
</evidence>
<dbReference type="PANTHER" id="PTHR31080">
    <property type="entry name" value="PECTINESTERASE INHIBITOR-LIKE"/>
    <property type="match status" value="1"/>
</dbReference>
<dbReference type="SMART" id="SM00856">
    <property type="entry name" value="PMEI"/>
    <property type="match status" value="1"/>
</dbReference>
<dbReference type="Proteomes" id="UP000243975">
    <property type="component" value="Unassembled WGS sequence"/>
</dbReference>
<evidence type="ECO:0000313" key="4">
    <source>
        <dbReference type="EMBL" id="KVH45066.1"/>
    </source>
</evidence>
<evidence type="ECO:0000313" key="5">
    <source>
        <dbReference type="Proteomes" id="UP000243975"/>
    </source>
</evidence>
<dbReference type="OMA" id="CMATITK"/>
<feature type="domain" description="Pectinesterase inhibitor" evidence="3">
    <location>
        <begin position="35"/>
        <end position="192"/>
    </location>
</feature>
<feature type="signal peptide" evidence="2">
    <location>
        <begin position="1"/>
        <end position="27"/>
    </location>
</feature>